<protein>
    <submittedName>
        <fullName evidence="2">Uncharacterized protein</fullName>
    </submittedName>
</protein>
<feature type="compositionally biased region" description="Gly residues" evidence="1">
    <location>
        <begin position="1"/>
        <end position="25"/>
    </location>
</feature>
<dbReference type="Gene3D" id="2.60.120.620">
    <property type="entry name" value="q2cbj1_9rhob like domain"/>
    <property type="match status" value="1"/>
</dbReference>
<accession>A0A7S3YR73</accession>
<reference evidence="2" key="1">
    <citation type="submission" date="2021-01" db="EMBL/GenBank/DDBJ databases">
        <authorList>
            <person name="Corre E."/>
            <person name="Pelletier E."/>
            <person name="Niang G."/>
            <person name="Scheremetjew M."/>
            <person name="Finn R."/>
            <person name="Kale V."/>
            <person name="Holt S."/>
            <person name="Cochrane G."/>
            <person name="Meng A."/>
            <person name="Brown T."/>
            <person name="Cohen L."/>
        </authorList>
    </citation>
    <scope>NUCLEOTIDE SEQUENCE</scope>
    <source>
        <strain evidence="2">CCCM811</strain>
    </source>
</reference>
<feature type="region of interest" description="Disordered" evidence="1">
    <location>
        <begin position="1"/>
        <end position="42"/>
    </location>
</feature>
<dbReference type="SUPFAM" id="SSF51197">
    <property type="entry name" value="Clavaminate synthase-like"/>
    <property type="match status" value="1"/>
</dbReference>
<proteinExistence type="predicted"/>
<evidence type="ECO:0000256" key="1">
    <source>
        <dbReference type="SAM" id="MobiDB-lite"/>
    </source>
</evidence>
<feature type="compositionally biased region" description="Basic and acidic residues" evidence="1">
    <location>
        <begin position="29"/>
        <end position="42"/>
    </location>
</feature>
<dbReference type="AlphaFoldDB" id="A0A7S3YR73"/>
<evidence type="ECO:0000313" key="2">
    <source>
        <dbReference type="EMBL" id="CAE0659370.1"/>
    </source>
</evidence>
<sequence length="400" mass="43721">MNLGFPGLGGLGRLTRLRGGGGGMKRGGKGKENKNARGAREEHSLFKHPQYGHLRIKRGGQVDCAGGKGVWARFVLIEVDPPQPDSKESRSGPATMRTMTIAVPAGLKPGQELRFFTPCGQEMRTTVPNQLPANRQMNVQYPSASASASPPPSDAKYVCMRSVGNTDNWLSVGASAALSGRGKPMMGESIFRIRKSLGNTKIFHVQSGRYLRVVNGSTVVSVAEASQATDFQLSVVMGRSDMGANARKRMLNNQDAKMPMVPPHRECKFSREELIFFRDNGYVVARNAISTEILSDALRVINRAIENGHHGGRDVVVDGLKSDGEGKFEPTVRSDPAIAALFRKSKVWALLESIVGRDKIIVPGGCQVVQWHQQHTCFFVLPLPELIGHEKTILPYPLWE</sequence>
<gene>
    <name evidence="2" type="ORF">LGLO00237_LOCUS10946</name>
</gene>
<name>A0A7S3YR73_9EUKA</name>
<organism evidence="2">
    <name type="scientific">Lotharella globosa</name>
    <dbReference type="NCBI Taxonomy" id="91324"/>
    <lineage>
        <taxon>Eukaryota</taxon>
        <taxon>Sar</taxon>
        <taxon>Rhizaria</taxon>
        <taxon>Cercozoa</taxon>
        <taxon>Chlorarachniophyceae</taxon>
        <taxon>Lotharella</taxon>
    </lineage>
</organism>
<dbReference type="EMBL" id="HBIV01014957">
    <property type="protein sequence ID" value="CAE0659370.1"/>
    <property type="molecule type" value="Transcribed_RNA"/>
</dbReference>